<reference evidence="2 3" key="1">
    <citation type="submission" date="2018-05" db="EMBL/GenBank/DDBJ databases">
        <title>Nocardioides silvaticus genome.</title>
        <authorList>
            <person name="Li C."/>
            <person name="Wang G."/>
        </authorList>
    </citation>
    <scope>NUCLEOTIDE SEQUENCE [LARGE SCALE GENOMIC DNA]</scope>
    <source>
        <strain evidence="2 3">CCTCC AB 2018079</strain>
    </source>
</reference>
<keyword evidence="1" id="KW-0732">Signal</keyword>
<dbReference type="EMBL" id="QGDD01000003">
    <property type="protein sequence ID" value="PWN03131.1"/>
    <property type="molecule type" value="Genomic_DNA"/>
</dbReference>
<feature type="signal peptide" evidence="1">
    <location>
        <begin position="1"/>
        <end position="21"/>
    </location>
</feature>
<keyword evidence="3" id="KW-1185">Reference proteome</keyword>
<protein>
    <submittedName>
        <fullName evidence="2">Uncharacterized protein</fullName>
    </submittedName>
</protein>
<dbReference type="Proteomes" id="UP000245507">
    <property type="component" value="Unassembled WGS sequence"/>
</dbReference>
<proteinExistence type="predicted"/>
<comment type="caution">
    <text evidence="2">The sequence shown here is derived from an EMBL/GenBank/DDBJ whole genome shotgun (WGS) entry which is preliminary data.</text>
</comment>
<organism evidence="2 3">
    <name type="scientific">Nocardioides silvaticus</name>
    <dbReference type="NCBI Taxonomy" id="2201891"/>
    <lineage>
        <taxon>Bacteria</taxon>
        <taxon>Bacillati</taxon>
        <taxon>Actinomycetota</taxon>
        <taxon>Actinomycetes</taxon>
        <taxon>Propionibacteriales</taxon>
        <taxon>Nocardioidaceae</taxon>
        <taxon>Nocardioides</taxon>
    </lineage>
</organism>
<accession>A0A316THZ0</accession>
<dbReference type="OrthoDB" id="3781650at2"/>
<dbReference type="RefSeq" id="WP_109693220.1">
    <property type="nucleotide sequence ID" value="NZ_QGDD01000003.1"/>
</dbReference>
<evidence type="ECO:0000256" key="1">
    <source>
        <dbReference type="SAM" id="SignalP"/>
    </source>
</evidence>
<dbReference type="AlphaFoldDB" id="A0A316THZ0"/>
<sequence length="195" mass="20970">MSTRTAVLPVLALVAATSAGCALSSHDDEAFQLGDDLAALPGVAAAEVDYVEPELFDSADVNLRVRMRDSATTEQVVAVFATVYEALTDVHAGEEGNLVVRRGDDRLELRTFESEADVSDVEAAAEVAADVAGQQGRTLIEVMTQEVEEAPHVETSVWVWLAKGSDQAKVDRVRTEVEEAYGDLPVTVDARVRVR</sequence>
<evidence type="ECO:0000313" key="2">
    <source>
        <dbReference type="EMBL" id="PWN03131.1"/>
    </source>
</evidence>
<gene>
    <name evidence="2" type="ORF">DJ010_08365</name>
</gene>
<name>A0A316THZ0_9ACTN</name>
<feature type="chain" id="PRO_5039521252" evidence="1">
    <location>
        <begin position="22"/>
        <end position="195"/>
    </location>
</feature>
<dbReference type="PROSITE" id="PS51257">
    <property type="entry name" value="PROKAR_LIPOPROTEIN"/>
    <property type="match status" value="1"/>
</dbReference>
<evidence type="ECO:0000313" key="3">
    <source>
        <dbReference type="Proteomes" id="UP000245507"/>
    </source>
</evidence>